<gene>
    <name evidence="3" type="ORF">KUTeg_023030</name>
</gene>
<feature type="compositionally biased region" description="Acidic residues" evidence="2">
    <location>
        <begin position="219"/>
        <end position="230"/>
    </location>
</feature>
<dbReference type="Proteomes" id="UP001217089">
    <property type="component" value="Unassembled WGS sequence"/>
</dbReference>
<accession>A0ABQ9E1H0</accession>
<comment type="caution">
    <text evidence="3">The sequence shown here is derived from an EMBL/GenBank/DDBJ whole genome shotgun (WGS) entry which is preliminary data.</text>
</comment>
<name>A0ABQ9E1H0_TEGGR</name>
<evidence type="ECO:0000256" key="1">
    <source>
        <dbReference type="ARBA" id="ARBA00008330"/>
    </source>
</evidence>
<dbReference type="Gene3D" id="1.20.5.350">
    <property type="match status" value="1"/>
</dbReference>
<feature type="region of interest" description="Disordered" evidence="2">
    <location>
        <begin position="198"/>
        <end position="230"/>
    </location>
</feature>
<proteinExistence type="inferred from homology"/>
<evidence type="ECO:0000313" key="4">
    <source>
        <dbReference type="Proteomes" id="UP001217089"/>
    </source>
</evidence>
<dbReference type="InterPro" id="IPR027707">
    <property type="entry name" value="TNNT"/>
</dbReference>
<dbReference type="PANTHER" id="PTHR11521">
    <property type="entry name" value="TROPONIN T"/>
    <property type="match status" value="1"/>
</dbReference>
<reference evidence="3 4" key="1">
    <citation type="submission" date="2022-12" db="EMBL/GenBank/DDBJ databases">
        <title>Chromosome-level genome of Tegillarca granosa.</title>
        <authorList>
            <person name="Kim J."/>
        </authorList>
    </citation>
    <scope>NUCLEOTIDE SEQUENCE [LARGE SCALE GENOMIC DNA]</scope>
    <source>
        <strain evidence="3">Teg-2019</strain>
        <tissue evidence="3">Adductor muscle</tissue>
    </source>
</reference>
<organism evidence="3 4">
    <name type="scientific">Tegillarca granosa</name>
    <name type="common">Malaysian cockle</name>
    <name type="synonym">Anadara granosa</name>
    <dbReference type="NCBI Taxonomy" id="220873"/>
    <lineage>
        <taxon>Eukaryota</taxon>
        <taxon>Metazoa</taxon>
        <taxon>Spiralia</taxon>
        <taxon>Lophotrochozoa</taxon>
        <taxon>Mollusca</taxon>
        <taxon>Bivalvia</taxon>
        <taxon>Autobranchia</taxon>
        <taxon>Pteriomorphia</taxon>
        <taxon>Arcoida</taxon>
        <taxon>Arcoidea</taxon>
        <taxon>Arcidae</taxon>
        <taxon>Tegillarca</taxon>
    </lineage>
</organism>
<dbReference type="PANTHER" id="PTHR11521:SF1">
    <property type="entry name" value="TROPONIN T, SKELETAL MUSCLE"/>
    <property type="match status" value="1"/>
</dbReference>
<keyword evidence="4" id="KW-1185">Reference proteome</keyword>
<dbReference type="InterPro" id="IPR001978">
    <property type="entry name" value="Troponin"/>
</dbReference>
<dbReference type="Pfam" id="PF00992">
    <property type="entry name" value="Troponin"/>
    <property type="match status" value="1"/>
</dbReference>
<evidence type="ECO:0000256" key="2">
    <source>
        <dbReference type="SAM" id="MobiDB-lite"/>
    </source>
</evidence>
<dbReference type="SUPFAM" id="SSF90250">
    <property type="entry name" value="Troponin coil-coiled subunits"/>
    <property type="match status" value="1"/>
</dbReference>
<protein>
    <recommendedName>
        <fullName evidence="5">Troponin T</fullName>
    </recommendedName>
</protein>
<feature type="compositionally biased region" description="Basic and acidic residues" evidence="2">
    <location>
        <begin position="1"/>
        <end position="46"/>
    </location>
</feature>
<comment type="similarity">
    <text evidence="1">Belongs to the troponin T family.</text>
</comment>
<dbReference type="EMBL" id="JARBDR010000921">
    <property type="protein sequence ID" value="KAJ8298970.1"/>
    <property type="molecule type" value="Genomic_DNA"/>
</dbReference>
<dbReference type="InterPro" id="IPR038077">
    <property type="entry name" value="Troponin_sf"/>
</dbReference>
<feature type="region of interest" description="Disordered" evidence="2">
    <location>
        <begin position="1"/>
        <end position="83"/>
    </location>
</feature>
<evidence type="ECO:0000313" key="3">
    <source>
        <dbReference type="EMBL" id="KAJ8298970.1"/>
    </source>
</evidence>
<evidence type="ECO:0008006" key="5">
    <source>
        <dbReference type="Google" id="ProtNLM"/>
    </source>
</evidence>
<sequence>MAERRAAEDARKKAEEEERRRKKLEEENRIKEERERKRKEAEERMKNARTPNFVIKKKAGGSDSSEVSKEDLQKSKEQEAEEKKAILAQRIHALTIDGFKSDQLLEKARELHEHLRRLEGDKYDLEQRFKRQQYDMIELAERARQMNKGKSRSTATAKVDESFDRLTDKFTNAPPKILLCSKYERHTDHRSYGERKQLFEDICTPKPPPEIMRIKKGADEEEGGEEEGDE</sequence>
<feature type="compositionally biased region" description="Basic and acidic residues" evidence="2">
    <location>
        <begin position="66"/>
        <end position="83"/>
    </location>
</feature>